<sequence length="261" mass="27523">MTFDTIRCAIDQRGVARVTLARSAKHNALSATMIGELTAVAGRLATDTSIRAVILDAEGKSFCAGGDLEWMRQQFSADRPTRIAEATRLAMMLKALNDLPKPLIARVHGNAFGGGVGLISVCDTVIAASGAQFGLTETRLGLIPATISPYVVARTGEARARPLFMSARIFGAEEAKVAGLVTTVVDGTMLDGAVEAAVTAYLVAAPGAAGRAKRLARSLGLPITDAVIAATIEHLADTWETDEAREGVSAFFERRNPSWRL</sequence>
<dbReference type="RefSeq" id="WP_100670607.1">
    <property type="nucleotide sequence ID" value="NZ_NJGD01000002.1"/>
</dbReference>
<dbReference type="EMBL" id="NJGD01000002">
    <property type="protein sequence ID" value="PJR16544.1"/>
    <property type="molecule type" value="Genomic_DNA"/>
</dbReference>
<comment type="caution">
    <text evidence="2">The sequence shown here is derived from an EMBL/GenBank/DDBJ whole genome shotgun (WGS) entry which is preliminary data.</text>
</comment>
<evidence type="ECO:0000313" key="2">
    <source>
        <dbReference type="EMBL" id="PJR16544.1"/>
    </source>
</evidence>
<comment type="similarity">
    <text evidence="1">Belongs to the enoyl-CoA hydratase/isomerase family.</text>
</comment>
<dbReference type="Gene3D" id="3.90.226.10">
    <property type="entry name" value="2-enoyl-CoA Hydratase, Chain A, domain 1"/>
    <property type="match status" value="1"/>
</dbReference>
<proteinExistence type="inferred from homology"/>
<reference evidence="2 3" key="1">
    <citation type="submission" date="2017-06" db="EMBL/GenBank/DDBJ databases">
        <title>Ensifer strains isolated from leguminous trees and herbs display diverse denitrification phenotypes with some acting as strong N2O sinks.</title>
        <authorList>
            <person name="Woliy K."/>
            <person name="Mania D."/>
            <person name="Bakken L.R."/>
            <person name="Frostegard A."/>
        </authorList>
    </citation>
    <scope>NUCLEOTIDE SEQUENCE [LARGE SCALE GENOMIC DNA]</scope>
    <source>
        <strain evidence="2 3">AC50a</strain>
    </source>
</reference>
<dbReference type="InterPro" id="IPR001753">
    <property type="entry name" value="Enoyl-CoA_hydra/iso"/>
</dbReference>
<dbReference type="SUPFAM" id="SSF52096">
    <property type="entry name" value="ClpP/crotonase"/>
    <property type="match status" value="1"/>
</dbReference>
<dbReference type="PANTHER" id="PTHR42964:SF1">
    <property type="entry name" value="POLYKETIDE BIOSYNTHESIS ENOYL-COA HYDRATASE PKSH-RELATED"/>
    <property type="match status" value="1"/>
</dbReference>
<dbReference type="InterPro" id="IPR014748">
    <property type="entry name" value="Enoyl-CoA_hydra_C"/>
</dbReference>
<dbReference type="EC" id="4.2.1.17" evidence="2"/>
<dbReference type="Gene3D" id="1.10.12.10">
    <property type="entry name" value="Lyase 2-enoyl-coa Hydratase, Chain A, domain 2"/>
    <property type="match status" value="1"/>
</dbReference>
<protein>
    <submittedName>
        <fullName evidence="2">Enoyl-CoA hydratase</fullName>
        <ecNumber evidence="2">4.2.1.17</ecNumber>
    </submittedName>
</protein>
<dbReference type="AlphaFoldDB" id="A0A2J0Z7Q6"/>
<dbReference type="GO" id="GO:0004300">
    <property type="term" value="F:enoyl-CoA hydratase activity"/>
    <property type="evidence" value="ECO:0007669"/>
    <property type="project" value="UniProtKB-EC"/>
</dbReference>
<dbReference type="InterPro" id="IPR051683">
    <property type="entry name" value="Enoyl-CoA_Hydratase/Isomerase"/>
</dbReference>
<evidence type="ECO:0000313" key="3">
    <source>
        <dbReference type="Proteomes" id="UP000231987"/>
    </source>
</evidence>
<dbReference type="NCBIfam" id="NF005675">
    <property type="entry name" value="PRK07468.1"/>
    <property type="match status" value="1"/>
</dbReference>
<dbReference type="Pfam" id="PF00378">
    <property type="entry name" value="ECH_1"/>
    <property type="match status" value="1"/>
</dbReference>
<keyword evidence="2" id="KW-0456">Lyase</keyword>
<accession>A0A2J0Z7Q6</accession>
<dbReference type="Proteomes" id="UP000231987">
    <property type="component" value="Unassembled WGS sequence"/>
</dbReference>
<dbReference type="InterPro" id="IPR029045">
    <property type="entry name" value="ClpP/crotonase-like_dom_sf"/>
</dbReference>
<name>A0A2J0Z7Q6_RHIML</name>
<organism evidence="2 3">
    <name type="scientific">Rhizobium meliloti</name>
    <name type="common">Ensifer meliloti</name>
    <name type="synonym">Sinorhizobium meliloti</name>
    <dbReference type="NCBI Taxonomy" id="382"/>
    <lineage>
        <taxon>Bacteria</taxon>
        <taxon>Pseudomonadati</taxon>
        <taxon>Pseudomonadota</taxon>
        <taxon>Alphaproteobacteria</taxon>
        <taxon>Hyphomicrobiales</taxon>
        <taxon>Rhizobiaceae</taxon>
        <taxon>Sinorhizobium/Ensifer group</taxon>
        <taxon>Sinorhizobium</taxon>
    </lineage>
</organism>
<dbReference type="CDD" id="cd06558">
    <property type="entry name" value="crotonase-like"/>
    <property type="match status" value="1"/>
</dbReference>
<evidence type="ECO:0000256" key="1">
    <source>
        <dbReference type="ARBA" id="ARBA00005254"/>
    </source>
</evidence>
<dbReference type="PANTHER" id="PTHR42964">
    <property type="entry name" value="ENOYL-COA HYDRATASE"/>
    <property type="match status" value="1"/>
</dbReference>
<gene>
    <name evidence="2" type="ORF">CEJ86_07175</name>
</gene>